<dbReference type="AlphaFoldDB" id="A0A0F9HHF3"/>
<accession>A0A0F9HHF3</accession>
<comment type="caution">
    <text evidence="1">The sequence shown here is derived from an EMBL/GenBank/DDBJ whole genome shotgun (WGS) entry which is preliminary data.</text>
</comment>
<protein>
    <submittedName>
        <fullName evidence="1">Uncharacterized protein</fullName>
    </submittedName>
</protein>
<organism evidence="1">
    <name type="scientific">marine sediment metagenome</name>
    <dbReference type="NCBI Taxonomy" id="412755"/>
    <lineage>
        <taxon>unclassified sequences</taxon>
        <taxon>metagenomes</taxon>
        <taxon>ecological metagenomes</taxon>
    </lineage>
</organism>
<dbReference type="EMBL" id="LAZR01016893">
    <property type="protein sequence ID" value="KKM02582.1"/>
    <property type="molecule type" value="Genomic_DNA"/>
</dbReference>
<sequence length="41" mass="4397">VLAQFPKARITAIRTPDAIAAAATAEALPEVEDEWDPFEDG</sequence>
<feature type="non-terminal residue" evidence="1">
    <location>
        <position position="1"/>
    </location>
</feature>
<gene>
    <name evidence="1" type="ORF">LCGC14_1782950</name>
</gene>
<name>A0A0F9HHF3_9ZZZZ</name>
<reference evidence="1" key="1">
    <citation type="journal article" date="2015" name="Nature">
        <title>Complex archaea that bridge the gap between prokaryotes and eukaryotes.</title>
        <authorList>
            <person name="Spang A."/>
            <person name="Saw J.H."/>
            <person name="Jorgensen S.L."/>
            <person name="Zaremba-Niedzwiedzka K."/>
            <person name="Martijn J."/>
            <person name="Lind A.E."/>
            <person name="van Eijk R."/>
            <person name="Schleper C."/>
            <person name="Guy L."/>
            <person name="Ettema T.J."/>
        </authorList>
    </citation>
    <scope>NUCLEOTIDE SEQUENCE</scope>
</reference>
<proteinExistence type="predicted"/>
<evidence type="ECO:0000313" key="1">
    <source>
        <dbReference type="EMBL" id="KKM02582.1"/>
    </source>
</evidence>